<dbReference type="RefSeq" id="WP_028387284.1">
    <property type="nucleotide sequence ID" value="NZ_CAAAHN010000005.1"/>
</dbReference>
<keyword evidence="2" id="KW-1185">Reference proteome</keyword>
<dbReference type="OrthoDB" id="6221043at2"/>
<dbReference type="AlphaFoldDB" id="A0A0W0TLQ3"/>
<protein>
    <submittedName>
        <fullName evidence="1">Uncharacterized protein</fullName>
    </submittedName>
</protein>
<reference evidence="1 2" key="1">
    <citation type="submission" date="2015-11" db="EMBL/GenBank/DDBJ databases">
        <title>Genomic analysis of 38 Legionella species identifies large and diverse effector repertoires.</title>
        <authorList>
            <person name="Burstein D."/>
            <person name="Amaro F."/>
            <person name="Zusman T."/>
            <person name="Lifshitz Z."/>
            <person name="Cohen O."/>
            <person name="Gilbert J.A."/>
            <person name="Pupko T."/>
            <person name="Shuman H.A."/>
            <person name="Segal G."/>
        </authorList>
    </citation>
    <scope>NUCLEOTIDE SEQUENCE [LARGE SCALE GENOMIC DNA]</scope>
    <source>
        <strain evidence="1 2">ATCC 49504</strain>
    </source>
</reference>
<name>A0A0W0TLQ3_9GAMM</name>
<sequence>MKTFLILLSVLAATAHASPRFVKTSPATTPRYQTDTRALCDTARETLAYMKKEATLDRAVIHPGLLVPIPIPRVEATLKFVCEHQNRMNDPKFVARHFDFYRWYPDCKGVNTPNRPEGSIRMTRYYVHRAPARHQRTPQTPFALYGLPEDEAHLSLEDASKHPELIRFQYGKQAILKGALQKKAVPVLAWVSREDLEAALLQGTLIADFDDNTTQTFNVHRGNNIPYNRALPPLEQERYWYFKAVDGVKGYGRDAEHKITVEPGATFAADLEQFGLGKLLMVQYPGAGGAPVTRVGVMADTGGAFHRNFCQVDFLTGSYRGLAAFQKANRGLPDYVNAWIMVLKP</sequence>
<dbReference type="SUPFAM" id="SSF50685">
    <property type="entry name" value="Barwin-like endoglucanases"/>
    <property type="match status" value="1"/>
</dbReference>
<organism evidence="1 2">
    <name type="scientific">Legionella geestiana</name>
    <dbReference type="NCBI Taxonomy" id="45065"/>
    <lineage>
        <taxon>Bacteria</taxon>
        <taxon>Pseudomonadati</taxon>
        <taxon>Pseudomonadota</taxon>
        <taxon>Gammaproteobacteria</taxon>
        <taxon>Legionellales</taxon>
        <taxon>Legionellaceae</taxon>
        <taxon>Legionella</taxon>
    </lineage>
</organism>
<proteinExistence type="predicted"/>
<accession>A0A0W0TLQ3</accession>
<evidence type="ECO:0000313" key="2">
    <source>
        <dbReference type="Proteomes" id="UP000054785"/>
    </source>
</evidence>
<dbReference type="EMBL" id="LNYC01000074">
    <property type="protein sequence ID" value="KTC96499.1"/>
    <property type="molecule type" value="Genomic_DNA"/>
</dbReference>
<dbReference type="Proteomes" id="UP000054785">
    <property type="component" value="Unassembled WGS sequence"/>
</dbReference>
<evidence type="ECO:0000313" key="1">
    <source>
        <dbReference type="EMBL" id="KTC96499.1"/>
    </source>
</evidence>
<comment type="caution">
    <text evidence="1">The sequence shown here is derived from an EMBL/GenBank/DDBJ whole genome shotgun (WGS) entry which is preliminary data.</text>
</comment>
<dbReference type="STRING" id="45065.Lgee_2182"/>
<gene>
    <name evidence="1" type="ORF">Lgee_2182</name>
</gene>
<dbReference type="InterPro" id="IPR036908">
    <property type="entry name" value="RlpA-like_sf"/>
</dbReference>
<dbReference type="PATRIC" id="fig|45065.4.peg.2372"/>